<dbReference type="EMBL" id="MHUC01000037">
    <property type="protein sequence ID" value="OHA70108.1"/>
    <property type="molecule type" value="Genomic_DNA"/>
</dbReference>
<gene>
    <name evidence="6" type="primary">rsmH</name>
    <name evidence="7" type="ORF">A3F15_00220</name>
</gene>
<keyword evidence="3 6" id="KW-0489">Methyltransferase</keyword>
<dbReference type="GO" id="GO:0005737">
    <property type="term" value="C:cytoplasm"/>
    <property type="evidence" value="ECO:0007669"/>
    <property type="project" value="UniProtKB-SubCell"/>
</dbReference>
<name>A0A1G2RC62_9BACT</name>
<dbReference type="HAMAP" id="MF_01007">
    <property type="entry name" value="16SrRNA_methyltr_H"/>
    <property type="match status" value="1"/>
</dbReference>
<dbReference type="SUPFAM" id="SSF53335">
    <property type="entry name" value="S-adenosyl-L-methionine-dependent methyltransferases"/>
    <property type="match status" value="1"/>
</dbReference>
<feature type="binding site" evidence="6">
    <location>
        <position position="106"/>
    </location>
    <ligand>
        <name>S-adenosyl-L-methionine</name>
        <dbReference type="ChEBI" id="CHEBI:59789"/>
    </ligand>
</feature>
<evidence type="ECO:0000256" key="5">
    <source>
        <dbReference type="ARBA" id="ARBA00022691"/>
    </source>
</evidence>
<dbReference type="STRING" id="1802457.A3F15_00220"/>
<reference evidence="7 8" key="1">
    <citation type="journal article" date="2016" name="Nat. Commun.">
        <title>Thousands of microbial genomes shed light on interconnected biogeochemical processes in an aquifer system.</title>
        <authorList>
            <person name="Anantharaman K."/>
            <person name="Brown C.T."/>
            <person name="Hug L.A."/>
            <person name="Sharon I."/>
            <person name="Castelle C.J."/>
            <person name="Probst A.J."/>
            <person name="Thomas B.C."/>
            <person name="Singh A."/>
            <person name="Wilkins M.J."/>
            <person name="Karaoz U."/>
            <person name="Brodie E.L."/>
            <person name="Williams K.H."/>
            <person name="Hubbard S.S."/>
            <person name="Banfield J.F."/>
        </authorList>
    </citation>
    <scope>NUCLEOTIDE SEQUENCE [LARGE SCALE GENOMIC DNA]</scope>
</reference>
<feature type="binding site" evidence="6">
    <location>
        <begin position="31"/>
        <end position="33"/>
    </location>
    <ligand>
        <name>S-adenosyl-L-methionine</name>
        <dbReference type="ChEBI" id="CHEBI:59789"/>
    </ligand>
</feature>
<evidence type="ECO:0000256" key="1">
    <source>
        <dbReference type="ARBA" id="ARBA00010396"/>
    </source>
</evidence>
<dbReference type="NCBIfam" id="TIGR00006">
    <property type="entry name" value="16S rRNA (cytosine(1402)-N(4))-methyltransferase RsmH"/>
    <property type="match status" value="1"/>
</dbReference>
<dbReference type="Pfam" id="PF01795">
    <property type="entry name" value="Methyltransf_5"/>
    <property type="match status" value="1"/>
</dbReference>
<dbReference type="SUPFAM" id="SSF81799">
    <property type="entry name" value="Putative methyltransferase TM0872, insert domain"/>
    <property type="match status" value="1"/>
</dbReference>
<comment type="caution">
    <text evidence="7">The sequence shown here is derived from an EMBL/GenBank/DDBJ whole genome shotgun (WGS) entry which is preliminary data.</text>
</comment>
<dbReference type="GO" id="GO:0071424">
    <property type="term" value="F:rRNA (cytosine-N4-)-methyltransferase activity"/>
    <property type="evidence" value="ECO:0007669"/>
    <property type="project" value="UniProtKB-UniRule"/>
</dbReference>
<dbReference type="PANTHER" id="PTHR11265">
    <property type="entry name" value="S-ADENOSYL-METHYLTRANSFERASE MRAW"/>
    <property type="match status" value="1"/>
</dbReference>
<dbReference type="InterPro" id="IPR023397">
    <property type="entry name" value="SAM-dep_MeTrfase_MraW_recog"/>
</dbReference>
<dbReference type="AlphaFoldDB" id="A0A1G2RC62"/>
<dbReference type="Gene3D" id="1.10.150.170">
    <property type="entry name" value="Putative methyltransferase TM0872, insert domain"/>
    <property type="match status" value="1"/>
</dbReference>
<keyword evidence="2 6" id="KW-0698">rRNA processing</keyword>
<comment type="similarity">
    <text evidence="1 6">Belongs to the methyltransferase superfamily. RsmH family.</text>
</comment>
<feature type="binding site" evidence="6">
    <location>
        <position position="51"/>
    </location>
    <ligand>
        <name>S-adenosyl-L-methionine</name>
        <dbReference type="ChEBI" id="CHEBI:59789"/>
    </ligand>
</feature>
<dbReference type="Gene3D" id="3.40.50.150">
    <property type="entry name" value="Vaccinia Virus protein VP39"/>
    <property type="match status" value="1"/>
</dbReference>
<comment type="catalytic activity">
    <reaction evidence="6">
        <text>cytidine(1402) in 16S rRNA + S-adenosyl-L-methionine = N(4)-methylcytidine(1402) in 16S rRNA + S-adenosyl-L-homocysteine + H(+)</text>
        <dbReference type="Rhea" id="RHEA:42928"/>
        <dbReference type="Rhea" id="RHEA-COMP:10286"/>
        <dbReference type="Rhea" id="RHEA-COMP:10287"/>
        <dbReference type="ChEBI" id="CHEBI:15378"/>
        <dbReference type="ChEBI" id="CHEBI:57856"/>
        <dbReference type="ChEBI" id="CHEBI:59789"/>
        <dbReference type="ChEBI" id="CHEBI:74506"/>
        <dbReference type="ChEBI" id="CHEBI:82748"/>
        <dbReference type="EC" id="2.1.1.199"/>
    </reaction>
</comment>
<evidence type="ECO:0000256" key="2">
    <source>
        <dbReference type="ARBA" id="ARBA00022552"/>
    </source>
</evidence>
<organism evidence="7 8">
    <name type="scientific">Candidatus Wildermuthbacteria bacterium RIFCSPHIGHO2_12_FULL_40_12</name>
    <dbReference type="NCBI Taxonomy" id="1802457"/>
    <lineage>
        <taxon>Bacteria</taxon>
        <taxon>Candidatus Wildermuthiibacteriota</taxon>
    </lineage>
</organism>
<keyword evidence="6" id="KW-0963">Cytoplasm</keyword>
<keyword evidence="5 6" id="KW-0949">S-adenosyl-L-methionine</keyword>
<dbReference type="InterPro" id="IPR002903">
    <property type="entry name" value="RsmH"/>
</dbReference>
<evidence type="ECO:0000256" key="4">
    <source>
        <dbReference type="ARBA" id="ARBA00022679"/>
    </source>
</evidence>
<sequence length="303" mass="34465">MEHISVLREEVLRALDPKPNEDFIDCTVNGGGHAKAILEKTAPSGRLLGIDWNQRVIENCKLKIDNFTERTVLICDNFAHLEKIAKKEGFGSVDGILFDLGISSWHLERSGKGFSFLRDEPLDMRYGAEYQISNLKTQNFLTAEKIINKWSEKEIEKNLREYGQEKFSKTIARKIVQAREIKPIATTFQLVDIIKQAIPTRYQHQRIHFATRTFQAIRIAVNDELNNLKTALPQAVNILKTQGRLVVISFHSLEDGIVKNFLRDSVKNGFLKPLNAKPMLASKAELMANKRARSAKLRAAIKI</sequence>
<protein>
    <recommendedName>
        <fullName evidence="6">Ribosomal RNA small subunit methyltransferase H</fullName>
        <ecNumber evidence="6">2.1.1.199</ecNumber>
    </recommendedName>
    <alternativeName>
        <fullName evidence="6">16S rRNA m(4)C1402 methyltransferase</fullName>
    </alternativeName>
    <alternativeName>
        <fullName evidence="6">rRNA (cytosine-N(4)-)-methyltransferase RsmH</fullName>
    </alternativeName>
</protein>
<comment type="function">
    <text evidence="6">Specifically methylates the N4 position of cytidine in position 1402 (C1402) of 16S rRNA.</text>
</comment>
<keyword evidence="4 6" id="KW-0808">Transferase</keyword>
<dbReference type="EC" id="2.1.1.199" evidence="6"/>
<evidence type="ECO:0000313" key="7">
    <source>
        <dbReference type="EMBL" id="OHA70108.1"/>
    </source>
</evidence>
<dbReference type="Proteomes" id="UP000177078">
    <property type="component" value="Unassembled WGS sequence"/>
</dbReference>
<dbReference type="PANTHER" id="PTHR11265:SF0">
    <property type="entry name" value="12S RRNA N4-METHYLCYTIDINE METHYLTRANSFERASE"/>
    <property type="match status" value="1"/>
</dbReference>
<feature type="binding site" evidence="6">
    <location>
        <position position="99"/>
    </location>
    <ligand>
        <name>S-adenosyl-L-methionine</name>
        <dbReference type="ChEBI" id="CHEBI:59789"/>
    </ligand>
</feature>
<comment type="subcellular location">
    <subcellularLocation>
        <location evidence="6">Cytoplasm</location>
    </subcellularLocation>
</comment>
<feature type="binding site" evidence="6">
    <location>
        <position position="78"/>
    </location>
    <ligand>
        <name>S-adenosyl-L-methionine</name>
        <dbReference type="ChEBI" id="CHEBI:59789"/>
    </ligand>
</feature>
<dbReference type="InterPro" id="IPR029063">
    <property type="entry name" value="SAM-dependent_MTases_sf"/>
</dbReference>
<evidence type="ECO:0000256" key="3">
    <source>
        <dbReference type="ARBA" id="ARBA00022603"/>
    </source>
</evidence>
<accession>A0A1G2RC62</accession>
<proteinExistence type="inferred from homology"/>
<dbReference type="PIRSF" id="PIRSF004486">
    <property type="entry name" value="MraW"/>
    <property type="match status" value="1"/>
</dbReference>
<evidence type="ECO:0000256" key="6">
    <source>
        <dbReference type="HAMAP-Rule" id="MF_01007"/>
    </source>
</evidence>
<dbReference type="GO" id="GO:0070475">
    <property type="term" value="P:rRNA base methylation"/>
    <property type="evidence" value="ECO:0007669"/>
    <property type="project" value="UniProtKB-UniRule"/>
</dbReference>
<evidence type="ECO:0000313" key="8">
    <source>
        <dbReference type="Proteomes" id="UP000177078"/>
    </source>
</evidence>